<dbReference type="Gene3D" id="2.60.300.12">
    <property type="entry name" value="HesB-like domain"/>
    <property type="match status" value="1"/>
</dbReference>
<dbReference type="RefSeq" id="WP_221025795.1">
    <property type="nucleotide sequence ID" value="NZ_JAIEZQ010000002.1"/>
</dbReference>
<dbReference type="InterPro" id="IPR035903">
    <property type="entry name" value="HesB-like_dom_sf"/>
</dbReference>
<name>A0ABS7RM46_9ACTN</name>
<keyword evidence="2" id="KW-1185">Reference proteome</keyword>
<reference evidence="1 2" key="1">
    <citation type="submission" date="2021-08" db="EMBL/GenBank/DDBJ databases">
        <title>Nocardioides bacterium WL0053 sp. nov., isolated from the sediment.</title>
        <authorList>
            <person name="Wang L."/>
            <person name="Zhang D."/>
            <person name="Zhang A."/>
        </authorList>
    </citation>
    <scope>NUCLEOTIDE SEQUENCE [LARGE SCALE GENOMIC DNA]</scope>
    <source>
        <strain evidence="1 2">WL0053</strain>
    </source>
</reference>
<dbReference type="EMBL" id="JAIEZQ010000002">
    <property type="protein sequence ID" value="MBY9076111.1"/>
    <property type="molecule type" value="Genomic_DNA"/>
</dbReference>
<evidence type="ECO:0000313" key="1">
    <source>
        <dbReference type="EMBL" id="MBY9076111.1"/>
    </source>
</evidence>
<proteinExistence type="predicted"/>
<protein>
    <submittedName>
        <fullName evidence="1">Fe-S cluster assembly protein HesB</fullName>
    </submittedName>
</protein>
<accession>A0ABS7RM46</accession>
<organism evidence="1 2">
    <name type="scientific">Nocardioides jiangsuensis</name>
    <dbReference type="NCBI Taxonomy" id="2866161"/>
    <lineage>
        <taxon>Bacteria</taxon>
        <taxon>Bacillati</taxon>
        <taxon>Actinomycetota</taxon>
        <taxon>Actinomycetes</taxon>
        <taxon>Propionibacteriales</taxon>
        <taxon>Nocardioidaceae</taxon>
        <taxon>Nocardioides</taxon>
    </lineage>
</organism>
<sequence>MLTLTENASTVVKSIVDQTSEAEQAGLRISQDAEDSPALHVIPTEAPQPGDQVLEDGGARVFLEETAAVTLDDKILDAQVDDNGGVQFTIAAQTV</sequence>
<gene>
    <name evidence="1" type="ORF">K1X13_14845</name>
</gene>
<evidence type="ECO:0000313" key="2">
    <source>
        <dbReference type="Proteomes" id="UP000754710"/>
    </source>
</evidence>
<comment type="caution">
    <text evidence="1">The sequence shown here is derived from an EMBL/GenBank/DDBJ whole genome shotgun (WGS) entry which is preliminary data.</text>
</comment>
<dbReference type="Proteomes" id="UP000754710">
    <property type="component" value="Unassembled WGS sequence"/>
</dbReference>
<dbReference type="SUPFAM" id="SSF89360">
    <property type="entry name" value="HesB-like domain"/>
    <property type="match status" value="1"/>
</dbReference>